<evidence type="ECO:0000313" key="1">
    <source>
        <dbReference type="EMBL" id="KAF8403022.1"/>
    </source>
</evidence>
<accession>A0A835DJL5</accession>
<proteinExistence type="predicted"/>
<dbReference type="Proteomes" id="UP000655225">
    <property type="component" value="Unassembled WGS sequence"/>
</dbReference>
<organism evidence="1 2">
    <name type="scientific">Tetracentron sinense</name>
    <name type="common">Spur-leaf</name>
    <dbReference type="NCBI Taxonomy" id="13715"/>
    <lineage>
        <taxon>Eukaryota</taxon>
        <taxon>Viridiplantae</taxon>
        <taxon>Streptophyta</taxon>
        <taxon>Embryophyta</taxon>
        <taxon>Tracheophyta</taxon>
        <taxon>Spermatophyta</taxon>
        <taxon>Magnoliopsida</taxon>
        <taxon>Trochodendrales</taxon>
        <taxon>Trochodendraceae</taxon>
        <taxon>Tetracentron</taxon>
    </lineage>
</organism>
<protein>
    <submittedName>
        <fullName evidence="1">Uncharacterized protein</fullName>
    </submittedName>
</protein>
<gene>
    <name evidence="1" type="ORF">HHK36_011117</name>
</gene>
<keyword evidence="2" id="KW-1185">Reference proteome</keyword>
<sequence>MHFGQAFSDSRGARSHCPSLRVCHSEQGSISVAVHVHYHRCLHPLSSPSQGCGAFYCCLLHALNDHEPILEELASSYQYILFLLVDVDDVKVLNLSNLNNIHYRTKI</sequence>
<dbReference type="EMBL" id="JABCRI010000007">
    <property type="protein sequence ID" value="KAF8403022.1"/>
    <property type="molecule type" value="Genomic_DNA"/>
</dbReference>
<comment type="caution">
    <text evidence="1">The sequence shown here is derived from an EMBL/GenBank/DDBJ whole genome shotgun (WGS) entry which is preliminary data.</text>
</comment>
<evidence type="ECO:0000313" key="2">
    <source>
        <dbReference type="Proteomes" id="UP000655225"/>
    </source>
</evidence>
<name>A0A835DJL5_TETSI</name>
<reference evidence="1 2" key="1">
    <citation type="submission" date="2020-04" db="EMBL/GenBank/DDBJ databases">
        <title>Plant Genome Project.</title>
        <authorList>
            <person name="Zhang R.-G."/>
        </authorList>
    </citation>
    <scope>NUCLEOTIDE SEQUENCE [LARGE SCALE GENOMIC DNA]</scope>
    <source>
        <strain evidence="1">YNK0</strain>
        <tissue evidence="1">Leaf</tissue>
    </source>
</reference>
<dbReference type="AlphaFoldDB" id="A0A835DJL5"/>